<evidence type="ECO:0000313" key="3">
    <source>
        <dbReference type="Proteomes" id="UP001527882"/>
    </source>
</evidence>
<feature type="transmembrane region" description="Helical" evidence="1">
    <location>
        <begin position="31"/>
        <end position="51"/>
    </location>
</feature>
<comment type="caution">
    <text evidence="2">The sequence shown here is derived from an EMBL/GenBank/DDBJ whole genome shotgun (WGS) entry which is preliminary data.</text>
</comment>
<feature type="transmembrane region" description="Helical" evidence="1">
    <location>
        <begin position="63"/>
        <end position="87"/>
    </location>
</feature>
<dbReference type="InterPro" id="IPR010001">
    <property type="entry name" value="BofA"/>
</dbReference>
<keyword evidence="1" id="KW-1133">Transmembrane helix</keyword>
<dbReference type="RefSeq" id="WP_269883134.1">
    <property type="nucleotide sequence ID" value="NZ_JAQAGZ010000012.1"/>
</dbReference>
<gene>
    <name evidence="2" type="ORF">O9H85_19690</name>
</gene>
<organism evidence="2 3">
    <name type="scientific">Paenibacillus gyeongsangnamensis</name>
    <dbReference type="NCBI Taxonomy" id="3388067"/>
    <lineage>
        <taxon>Bacteria</taxon>
        <taxon>Bacillati</taxon>
        <taxon>Bacillota</taxon>
        <taxon>Bacilli</taxon>
        <taxon>Bacillales</taxon>
        <taxon>Paenibacillaceae</taxon>
        <taxon>Paenibacillus</taxon>
    </lineage>
</organism>
<dbReference type="Proteomes" id="UP001527882">
    <property type="component" value="Unassembled WGS sequence"/>
</dbReference>
<evidence type="ECO:0000256" key="1">
    <source>
        <dbReference type="SAM" id="Phobius"/>
    </source>
</evidence>
<keyword evidence="3" id="KW-1185">Reference proteome</keyword>
<dbReference type="Pfam" id="PF07441">
    <property type="entry name" value="BofA"/>
    <property type="match status" value="1"/>
</dbReference>
<evidence type="ECO:0000313" key="2">
    <source>
        <dbReference type="EMBL" id="MCZ8514605.1"/>
    </source>
</evidence>
<name>A0ABT4QCK7_9BACL</name>
<dbReference type="EMBL" id="JAQAGZ010000012">
    <property type="protein sequence ID" value="MCZ8514605.1"/>
    <property type="molecule type" value="Genomic_DNA"/>
</dbReference>
<feature type="transmembrane region" description="Helical" evidence="1">
    <location>
        <begin position="6"/>
        <end position="24"/>
    </location>
</feature>
<proteinExistence type="predicted"/>
<accession>A0ABT4QCK7</accession>
<protein>
    <submittedName>
        <fullName evidence="2">Pro-sigmaK processing inhibitor BofA family protein</fullName>
    </submittedName>
</protein>
<reference evidence="2 3" key="1">
    <citation type="submission" date="2022-12" db="EMBL/GenBank/DDBJ databases">
        <title>Draft genome sequence of Paenibacillus sp. dW9.</title>
        <authorList>
            <person name="Choi E.-W."/>
            <person name="Kim D.-U."/>
        </authorList>
    </citation>
    <scope>NUCLEOTIDE SEQUENCE [LARGE SCALE GENOMIC DNA]</scope>
    <source>
        <strain evidence="3">dW9</strain>
    </source>
</reference>
<keyword evidence="1" id="KW-0472">Membrane</keyword>
<sequence>MTSYVLWGILILSVILLTLVLARNPHIFQSFGYVCLHVAIGIFLLYLLNLFSPYTRLELPLNAVTVGTVSVLGIPGLMMLAALKLWIIV</sequence>
<keyword evidence="1" id="KW-0812">Transmembrane</keyword>